<feature type="non-terminal residue" evidence="1">
    <location>
        <position position="249"/>
    </location>
</feature>
<protein>
    <submittedName>
        <fullName evidence="1">Uncharacterized protein</fullName>
    </submittedName>
</protein>
<evidence type="ECO:0000313" key="1">
    <source>
        <dbReference type="EMBL" id="GAG11632.1"/>
    </source>
</evidence>
<reference evidence="1" key="1">
    <citation type="journal article" date="2014" name="Front. Microbiol.">
        <title>High frequency of phylogenetically diverse reductive dehalogenase-homologous genes in deep subseafloor sedimentary metagenomes.</title>
        <authorList>
            <person name="Kawai M."/>
            <person name="Futagami T."/>
            <person name="Toyoda A."/>
            <person name="Takaki Y."/>
            <person name="Nishi S."/>
            <person name="Hori S."/>
            <person name="Arai W."/>
            <person name="Tsubouchi T."/>
            <person name="Morono Y."/>
            <person name="Uchiyama I."/>
            <person name="Ito T."/>
            <person name="Fujiyama A."/>
            <person name="Inagaki F."/>
            <person name="Takami H."/>
        </authorList>
    </citation>
    <scope>NUCLEOTIDE SEQUENCE</scope>
    <source>
        <strain evidence="1">Expedition CK06-06</strain>
    </source>
</reference>
<sequence>MWDANTNIIDWIELSNKRKILIKKVISYFNVPSKGVAIVIDNKCYKNSYNPTWRCSKANHMNIKDGGIEKISPEPLLKIMKSKQYSHLIWVSGDISKSKDIEFMWTLAHELRHLEQDLISIILSKAGKFLRNTLGNIEIDEKKIDLIIPTELDAELAAWRVTRNIFGNKIADLYALNNSKSGERKESFQFLLSYAPAQKYNVIGNTIRLLKKYQNQLEIKQKNSRSSFIRNFNIDEALLELKSLELLII</sequence>
<proteinExistence type="predicted"/>
<dbReference type="AlphaFoldDB" id="X0VK97"/>
<name>X0VK97_9ZZZZ</name>
<gene>
    <name evidence="1" type="ORF">S01H1_33512</name>
</gene>
<organism evidence="1">
    <name type="scientific">marine sediment metagenome</name>
    <dbReference type="NCBI Taxonomy" id="412755"/>
    <lineage>
        <taxon>unclassified sequences</taxon>
        <taxon>metagenomes</taxon>
        <taxon>ecological metagenomes</taxon>
    </lineage>
</organism>
<accession>X0VK97</accession>
<comment type="caution">
    <text evidence="1">The sequence shown here is derived from an EMBL/GenBank/DDBJ whole genome shotgun (WGS) entry which is preliminary data.</text>
</comment>
<dbReference type="EMBL" id="BARS01020814">
    <property type="protein sequence ID" value="GAG11632.1"/>
    <property type="molecule type" value="Genomic_DNA"/>
</dbReference>